<accession>A0A4Y1ZI27</accession>
<evidence type="ECO:0000313" key="3">
    <source>
        <dbReference type="Proteomes" id="UP000319716"/>
    </source>
</evidence>
<comment type="caution">
    <text evidence="2">The sequence shown here is derived from an EMBL/GenBank/DDBJ whole genome shotgun (WGS) entry which is preliminary data.</text>
</comment>
<evidence type="ECO:0000313" key="2">
    <source>
        <dbReference type="EMBL" id="GAY78623.1"/>
    </source>
</evidence>
<dbReference type="AlphaFoldDB" id="A0A4Y1ZI27"/>
<name>A0A4Y1ZI27_9BACL</name>
<dbReference type="EMBL" id="BEXB01000055">
    <property type="protein sequence ID" value="GAY78623.1"/>
    <property type="molecule type" value="Genomic_DNA"/>
</dbReference>
<dbReference type="Proteomes" id="UP000319716">
    <property type="component" value="Unassembled WGS sequence"/>
</dbReference>
<reference evidence="2 3" key="1">
    <citation type="submission" date="2017-11" db="EMBL/GenBank/DDBJ databases">
        <title>Draft Genome Sequence of Sporolactobacillus inulinus NBRC 111894 Isolated from Koso, a Japanese Sugar-Vegetable Fermented Beverage.</title>
        <authorList>
            <person name="Chiou T.Y."/>
            <person name="Oshima K."/>
            <person name="Suda W."/>
            <person name="Hattori M."/>
            <person name="Takahashi T."/>
        </authorList>
    </citation>
    <scope>NUCLEOTIDE SEQUENCE [LARGE SCALE GENOMIC DNA]</scope>
    <source>
        <strain evidence="2 3">NBRC111894</strain>
    </source>
</reference>
<dbReference type="RefSeq" id="WP_262393457.1">
    <property type="nucleotide sequence ID" value="NZ_BEXB01000055.1"/>
</dbReference>
<keyword evidence="1" id="KW-1133">Transmembrane helix</keyword>
<gene>
    <name evidence="2" type="ORF">NBRC111894_4177</name>
</gene>
<sequence length="150" mass="16945">MTFNRIGLKLGAAIMTLMIVILFCLGLAVDRLFVTFYDAQMREDTQELADHLIRMIESGATSSPSTIRTFAEFSNASVYWLKHDGRILAFGGKNSHRSHRLSVGLSTDAFFQMKMRHFTIGINRAIIFMWSVDPSEPVGRLNLPFMLSLP</sequence>
<evidence type="ECO:0000256" key="1">
    <source>
        <dbReference type="SAM" id="Phobius"/>
    </source>
</evidence>
<proteinExistence type="predicted"/>
<keyword evidence="1" id="KW-0472">Membrane</keyword>
<keyword evidence="1" id="KW-0812">Transmembrane</keyword>
<organism evidence="2 3">
    <name type="scientific">Sporolactobacillus inulinus</name>
    <dbReference type="NCBI Taxonomy" id="2078"/>
    <lineage>
        <taxon>Bacteria</taxon>
        <taxon>Bacillati</taxon>
        <taxon>Bacillota</taxon>
        <taxon>Bacilli</taxon>
        <taxon>Bacillales</taxon>
        <taxon>Sporolactobacillaceae</taxon>
        <taxon>Sporolactobacillus</taxon>
    </lineage>
</organism>
<protein>
    <submittedName>
        <fullName evidence="2">Uncharacterized protein</fullName>
    </submittedName>
</protein>
<feature type="transmembrane region" description="Helical" evidence="1">
    <location>
        <begin position="12"/>
        <end position="33"/>
    </location>
</feature>